<protein>
    <recommendedName>
        <fullName evidence="4">CHAD domain-containing protein</fullName>
    </recommendedName>
</protein>
<feature type="compositionally biased region" description="Basic and acidic residues" evidence="1">
    <location>
        <begin position="409"/>
        <end position="418"/>
    </location>
</feature>
<evidence type="ECO:0000313" key="2">
    <source>
        <dbReference type="EMBL" id="GAA4707132.1"/>
    </source>
</evidence>
<gene>
    <name evidence="2" type="ORF">GCM10025781_27180</name>
</gene>
<accession>A0ABP8XFI7</accession>
<sequence length="418" mass="44716">MGTDEAVVGVVQHEDGILLVGTSVDVQALAERFDASSKSTAKLTPDLLLAAGAAFYGLSEAQAQSGRWMKLTAESATTLREAGITASTKDGLLAGVARGPAGSIVGHLRFEPAALATPAAPMVLAATATAMALRQTAKEMTDYLEAIDIKVEQLLAETKYREVAQLHGISLALDEATMIHEQLGTVSATTWSKIQGNSTDLHIALSSALEHLRGFADDARTATSSSAFSSATKKIKSELPFWLAVLSTAINLQDRLAVLEIARVTATDPDELDNHRRAIGLSRADRLSGVWKIVHSLAEAFHRPDLLTDSEKLRHPRLSTQIDANVNTINAQLATFAHHARLENLALVNARHRAWRGALGAVPKAARARVKAVGAHVGAARDQVVLDMAARIEDKRRQELPNDPGSDVALRESDKEVQ</sequence>
<evidence type="ECO:0000313" key="3">
    <source>
        <dbReference type="Proteomes" id="UP001501446"/>
    </source>
</evidence>
<evidence type="ECO:0008006" key="4">
    <source>
        <dbReference type="Google" id="ProtNLM"/>
    </source>
</evidence>
<feature type="region of interest" description="Disordered" evidence="1">
    <location>
        <begin position="395"/>
        <end position="418"/>
    </location>
</feature>
<evidence type="ECO:0000256" key="1">
    <source>
        <dbReference type="SAM" id="MobiDB-lite"/>
    </source>
</evidence>
<keyword evidence="3" id="KW-1185">Reference proteome</keyword>
<name>A0ABP8XFI7_9MICC</name>
<proteinExistence type="predicted"/>
<dbReference type="RefSeq" id="WP_345311866.1">
    <property type="nucleotide sequence ID" value="NZ_BAABLN010000065.1"/>
</dbReference>
<dbReference type="EMBL" id="BAABLN010000065">
    <property type="protein sequence ID" value="GAA4707132.1"/>
    <property type="molecule type" value="Genomic_DNA"/>
</dbReference>
<reference evidence="3" key="1">
    <citation type="journal article" date="2019" name="Int. J. Syst. Evol. Microbiol.">
        <title>The Global Catalogue of Microorganisms (GCM) 10K type strain sequencing project: providing services to taxonomists for standard genome sequencing and annotation.</title>
        <authorList>
            <consortium name="The Broad Institute Genomics Platform"/>
            <consortium name="The Broad Institute Genome Sequencing Center for Infectious Disease"/>
            <person name="Wu L."/>
            <person name="Ma J."/>
        </authorList>
    </citation>
    <scope>NUCLEOTIDE SEQUENCE [LARGE SCALE GENOMIC DNA]</scope>
    <source>
        <strain evidence="3">JCM 18958</strain>
    </source>
</reference>
<comment type="caution">
    <text evidence="2">The sequence shown here is derived from an EMBL/GenBank/DDBJ whole genome shotgun (WGS) entry which is preliminary data.</text>
</comment>
<organism evidence="2 3">
    <name type="scientific">Kocuria gwangalliensis</name>
    <dbReference type="NCBI Taxonomy" id="501592"/>
    <lineage>
        <taxon>Bacteria</taxon>
        <taxon>Bacillati</taxon>
        <taxon>Actinomycetota</taxon>
        <taxon>Actinomycetes</taxon>
        <taxon>Micrococcales</taxon>
        <taxon>Micrococcaceae</taxon>
        <taxon>Kocuria</taxon>
    </lineage>
</organism>
<dbReference type="Proteomes" id="UP001501446">
    <property type="component" value="Unassembled WGS sequence"/>
</dbReference>